<organism evidence="1 2">
    <name type="scientific">Vibrio superstes NBRC 103154</name>
    <dbReference type="NCBI Taxonomy" id="1219062"/>
    <lineage>
        <taxon>Bacteria</taxon>
        <taxon>Pseudomonadati</taxon>
        <taxon>Pseudomonadota</taxon>
        <taxon>Gammaproteobacteria</taxon>
        <taxon>Vibrionales</taxon>
        <taxon>Vibrionaceae</taxon>
        <taxon>Vibrio</taxon>
    </lineage>
</organism>
<accession>A0A511QLI8</accession>
<dbReference type="RefSeq" id="WP_119008946.1">
    <property type="nucleotide sequence ID" value="NZ_BJXK01000001.1"/>
</dbReference>
<dbReference type="AlphaFoldDB" id="A0A511QLI8"/>
<keyword evidence="2" id="KW-1185">Reference proteome</keyword>
<name>A0A511QLI8_9VIBR</name>
<evidence type="ECO:0000313" key="1">
    <source>
        <dbReference type="EMBL" id="GEM77866.1"/>
    </source>
</evidence>
<sequence length="107" mass="12226">MERKFESVRLPPGVRKGIPKVYLFQGKSGKWVLRTRSHIIHKFFSQEDAESWWNRLCDHRGSPLKKINYFAPTAKARSVDIGPAVGVSKEKVEKLARDAVTSGYEPK</sequence>
<dbReference type="OrthoDB" id="6452062at2"/>
<proteinExistence type="predicted"/>
<reference evidence="1 2" key="1">
    <citation type="submission" date="2019-07" db="EMBL/GenBank/DDBJ databases">
        <title>Whole genome shotgun sequence of Vibrio superstes NBRC 103154.</title>
        <authorList>
            <person name="Hosoyama A."/>
            <person name="Uohara A."/>
            <person name="Ohji S."/>
            <person name="Ichikawa N."/>
        </authorList>
    </citation>
    <scope>NUCLEOTIDE SEQUENCE [LARGE SCALE GENOMIC DNA]</scope>
    <source>
        <strain evidence="1 2">NBRC 103154</strain>
    </source>
</reference>
<comment type="caution">
    <text evidence="1">The sequence shown here is derived from an EMBL/GenBank/DDBJ whole genome shotgun (WGS) entry which is preliminary data.</text>
</comment>
<protein>
    <submittedName>
        <fullName evidence="1">Uncharacterized protein</fullName>
    </submittedName>
</protein>
<dbReference type="EMBL" id="BJXK01000001">
    <property type="protein sequence ID" value="GEM77866.1"/>
    <property type="molecule type" value="Genomic_DNA"/>
</dbReference>
<evidence type="ECO:0000313" key="2">
    <source>
        <dbReference type="Proteomes" id="UP000321113"/>
    </source>
</evidence>
<dbReference type="Proteomes" id="UP000321113">
    <property type="component" value="Unassembled WGS sequence"/>
</dbReference>
<gene>
    <name evidence="1" type="ORF">VSU01S_01110</name>
</gene>